<dbReference type="EMBL" id="OZ035835">
    <property type="protein sequence ID" value="CAL1577225.1"/>
    <property type="molecule type" value="Genomic_DNA"/>
</dbReference>
<evidence type="ECO:0000256" key="1">
    <source>
        <dbReference type="SAM" id="MobiDB-lite"/>
    </source>
</evidence>
<organism evidence="3 4">
    <name type="scientific">Knipowitschia caucasica</name>
    <name type="common">Caucasian dwarf goby</name>
    <name type="synonym">Pomatoschistus caucasicus</name>
    <dbReference type="NCBI Taxonomy" id="637954"/>
    <lineage>
        <taxon>Eukaryota</taxon>
        <taxon>Metazoa</taxon>
        <taxon>Chordata</taxon>
        <taxon>Craniata</taxon>
        <taxon>Vertebrata</taxon>
        <taxon>Euteleostomi</taxon>
        <taxon>Actinopterygii</taxon>
        <taxon>Neopterygii</taxon>
        <taxon>Teleostei</taxon>
        <taxon>Neoteleostei</taxon>
        <taxon>Acanthomorphata</taxon>
        <taxon>Gobiaria</taxon>
        <taxon>Gobiiformes</taxon>
        <taxon>Gobioidei</taxon>
        <taxon>Gobiidae</taxon>
        <taxon>Gobiinae</taxon>
        <taxon>Knipowitschia</taxon>
    </lineage>
</organism>
<feature type="compositionally biased region" description="Pro residues" evidence="1">
    <location>
        <begin position="190"/>
        <end position="210"/>
    </location>
</feature>
<evidence type="ECO:0000313" key="3">
    <source>
        <dbReference type="EMBL" id="CAL1577225.1"/>
    </source>
</evidence>
<keyword evidence="2" id="KW-1133">Transmembrane helix</keyword>
<gene>
    <name evidence="3" type="ORF">KC01_LOCUS8601</name>
</gene>
<feature type="region of interest" description="Disordered" evidence="1">
    <location>
        <begin position="20"/>
        <end position="41"/>
    </location>
</feature>
<evidence type="ECO:0000256" key="2">
    <source>
        <dbReference type="SAM" id="Phobius"/>
    </source>
</evidence>
<feature type="region of interest" description="Disordered" evidence="1">
    <location>
        <begin position="106"/>
        <end position="130"/>
    </location>
</feature>
<feature type="compositionally biased region" description="Polar residues" evidence="1">
    <location>
        <begin position="28"/>
        <end position="40"/>
    </location>
</feature>
<keyword evidence="2" id="KW-0812">Transmembrane</keyword>
<feature type="compositionally biased region" description="Low complexity" evidence="1">
    <location>
        <begin position="211"/>
        <end position="230"/>
    </location>
</feature>
<feature type="region of interest" description="Disordered" evidence="1">
    <location>
        <begin position="160"/>
        <end position="235"/>
    </location>
</feature>
<accession>A0AAV2JKY1</accession>
<protein>
    <submittedName>
        <fullName evidence="3">Uncharacterized protein</fullName>
    </submittedName>
</protein>
<reference evidence="3 4" key="1">
    <citation type="submission" date="2024-04" db="EMBL/GenBank/DDBJ databases">
        <authorList>
            <person name="Waldvogel A.-M."/>
            <person name="Schoenle A."/>
        </authorList>
    </citation>
    <scope>NUCLEOTIDE SEQUENCE [LARGE SCALE GENOMIC DNA]</scope>
</reference>
<keyword evidence="2" id="KW-0472">Membrane</keyword>
<name>A0AAV2JKY1_KNICA</name>
<feature type="transmembrane region" description="Helical" evidence="2">
    <location>
        <begin position="48"/>
        <end position="70"/>
    </location>
</feature>
<dbReference type="AlphaFoldDB" id="A0AAV2JKY1"/>
<dbReference type="Proteomes" id="UP001497482">
    <property type="component" value="Chromosome 13"/>
</dbReference>
<keyword evidence="4" id="KW-1185">Reference proteome</keyword>
<proteinExistence type="predicted"/>
<evidence type="ECO:0000313" key="4">
    <source>
        <dbReference type="Proteomes" id="UP001497482"/>
    </source>
</evidence>
<sequence length="247" mass="26433">MRSLLDSSWQFGPAGRDSLEWTGPSPLPSTDQQLAGQSSGDALGPRSLSSIAAGCLSLLLLLSLLLFLLWRRRRGLHLDGKLGLAGVIALEDLQDPERNCELLSSLRREHSMRQSQRRRSQRLPSSSSEQEVGDGVFLMVYLPPPYEQTLTRLARAASIRDRDEDAVTPSSSLDSCPKPGLDPAAGLVLDPPPRPGLDPSPGPSLDPPPSSGLDPPSSPGPLLNLSPGPDTKAPAEIMVIEESEIVD</sequence>